<protein>
    <submittedName>
        <fullName evidence="2">Uncharacterized protein</fullName>
    </submittedName>
</protein>
<accession>A0ABU7FT94</accession>
<reference evidence="2" key="1">
    <citation type="submission" date="2024-01" db="EMBL/GenBank/DDBJ databases">
        <title>First draft genome sequence data of TA4-1, the type strain of Gram-positive actinobacterium Streptomyces chiangmaiensis.</title>
        <authorList>
            <person name="Yasawong M."/>
            <person name="Nantapong N."/>
        </authorList>
    </citation>
    <scope>NUCLEOTIDE SEQUENCE</scope>
    <source>
        <strain evidence="2">TA4-1</strain>
    </source>
</reference>
<organism evidence="2 3">
    <name type="scientific">Streptomyces chiangmaiensis</name>
    <dbReference type="NCBI Taxonomy" id="766497"/>
    <lineage>
        <taxon>Bacteria</taxon>
        <taxon>Bacillati</taxon>
        <taxon>Actinomycetota</taxon>
        <taxon>Actinomycetes</taxon>
        <taxon>Kitasatosporales</taxon>
        <taxon>Streptomycetaceae</taxon>
        <taxon>Streptomyces</taxon>
    </lineage>
</organism>
<evidence type="ECO:0000313" key="2">
    <source>
        <dbReference type="EMBL" id="MED7827125.1"/>
    </source>
</evidence>
<dbReference type="Proteomes" id="UP001333996">
    <property type="component" value="Unassembled WGS sequence"/>
</dbReference>
<keyword evidence="3" id="KW-1185">Reference proteome</keyword>
<evidence type="ECO:0000313" key="3">
    <source>
        <dbReference type="Proteomes" id="UP001333996"/>
    </source>
</evidence>
<feature type="region of interest" description="Disordered" evidence="1">
    <location>
        <begin position="28"/>
        <end position="52"/>
    </location>
</feature>
<sequence length="70" mass="7544">MVVEKGEQVHLAAIDPQPVQRVPDPEFVGPVGLEPAEGVSGPGRFERDETGAVKHPLQRALVRRPAQLSP</sequence>
<proteinExistence type="predicted"/>
<name>A0ABU7FT94_9ACTN</name>
<dbReference type="EMBL" id="JAYWVC010000205">
    <property type="protein sequence ID" value="MED7827125.1"/>
    <property type="molecule type" value="Genomic_DNA"/>
</dbReference>
<dbReference type="RefSeq" id="WP_329511512.1">
    <property type="nucleotide sequence ID" value="NZ_JAYWVC010000205.1"/>
</dbReference>
<comment type="caution">
    <text evidence="2">The sequence shown here is derived from an EMBL/GenBank/DDBJ whole genome shotgun (WGS) entry which is preliminary data.</text>
</comment>
<evidence type="ECO:0000256" key="1">
    <source>
        <dbReference type="SAM" id="MobiDB-lite"/>
    </source>
</evidence>
<gene>
    <name evidence="2" type="ORF">VXC91_35715</name>
</gene>